<comment type="caution">
    <text evidence="3">The sequence shown here is derived from an EMBL/GenBank/DDBJ whole genome shotgun (WGS) entry which is preliminary data.</text>
</comment>
<feature type="region of interest" description="Disordered" evidence="1">
    <location>
        <begin position="244"/>
        <end position="282"/>
    </location>
</feature>
<dbReference type="VEuPathDB" id="GiardiaDB:GMRT_14399"/>
<evidence type="ECO:0000313" key="4">
    <source>
        <dbReference type="Proteomes" id="UP000315496"/>
    </source>
</evidence>
<evidence type="ECO:0000256" key="2">
    <source>
        <dbReference type="SAM" id="Phobius"/>
    </source>
</evidence>
<evidence type="ECO:0000256" key="1">
    <source>
        <dbReference type="SAM" id="MobiDB-lite"/>
    </source>
</evidence>
<keyword evidence="2" id="KW-1133">Transmembrane helix</keyword>
<proteinExistence type="predicted"/>
<reference evidence="3 4" key="1">
    <citation type="submission" date="2019-05" db="EMBL/GenBank/DDBJ databases">
        <title>The compact genome of Giardia muris reveals important steps in the evolution of intestinal protozoan parasites.</title>
        <authorList>
            <person name="Xu F."/>
            <person name="Jimenez-Gonzalez A."/>
            <person name="Einarsson E."/>
            <person name="Astvaldsson A."/>
            <person name="Peirasmaki D."/>
            <person name="Eckmann L."/>
            <person name="Andersson J.O."/>
            <person name="Svard S.G."/>
            <person name="Jerlstrom-Hultqvist J."/>
        </authorList>
    </citation>
    <scope>NUCLEOTIDE SEQUENCE [LARGE SCALE GENOMIC DNA]</scope>
    <source>
        <strain evidence="3 4">Roberts-Thomson</strain>
    </source>
</reference>
<keyword evidence="2" id="KW-0472">Membrane</keyword>
<keyword evidence="2" id="KW-0812">Transmembrane</keyword>
<gene>
    <name evidence="3" type="ORF">GMRT_14399</name>
</gene>
<accession>A0A4Z1SXJ4</accession>
<feature type="transmembrane region" description="Helical" evidence="2">
    <location>
        <begin position="286"/>
        <end position="304"/>
    </location>
</feature>
<keyword evidence="4" id="KW-1185">Reference proteome</keyword>
<dbReference type="Proteomes" id="UP000315496">
    <property type="component" value="Chromosome 2"/>
</dbReference>
<sequence>MTTNTTQLNTLLLHSGVIARDAELDALRQRCETLELAVLSLSMGIYELEDYTAFIARYPRLRRRLQKKLGAMHTPLMQYHSRPFAQAGRPVRLDSADMLATAVSIERASILSKLEGGFQTVAGKLVQMREQQRRNSLWYPFIERCMKCILFTFGVLYSAFHLFGFCFLHPVRVVQYCFKPIPFSSKVRRVLFEWFPMCIDPQAFLRDMENPVDGDLLNEIVNAAGFSRWQDDFELNDDLTFQPSELNTLDDGEDEKDNDDDNGESKPAEDPTPKVTPTTTTNESTFLESATIVSLLVAILIYIYQLI</sequence>
<protein>
    <submittedName>
        <fullName evidence="3">Uncharacterized protein</fullName>
    </submittedName>
</protein>
<evidence type="ECO:0000313" key="3">
    <source>
        <dbReference type="EMBL" id="TNJ28248.1"/>
    </source>
</evidence>
<dbReference type="AlphaFoldDB" id="A0A4Z1SXJ4"/>
<feature type="compositionally biased region" description="Acidic residues" evidence="1">
    <location>
        <begin position="248"/>
        <end position="262"/>
    </location>
</feature>
<feature type="compositionally biased region" description="Basic and acidic residues" evidence="1">
    <location>
        <begin position="263"/>
        <end position="272"/>
    </location>
</feature>
<feature type="transmembrane region" description="Helical" evidence="2">
    <location>
        <begin position="148"/>
        <end position="171"/>
    </location>
</feature>
<organism evidence="3 4">
    <name type="scientific">Giardia muris</name>
    <dbReference type="NCBI Taxonomy" id="5742"/>
    <lineage>
        <taxon>Eukaryota</taxon>
        <taxon>Metamonada</taxon>
        <taxon>Diplomonadida</taxon>
        <taxon>Hexamitidae</taxon>
        <taxon>Giardiinae</taxon>
        <taxon>Giardia</taxon>
    </lineage>
</organism>
<dbReference type="EMBL" id="VDLU01000002">
    <property type="protein sequence ID" value="TNJ28248.1"/>
    <property type="molecule type" value="Genomic_DNA"/>
</dbReference>
<name>A0A4Z1SXJ4_GIAMU</name>